<comment type="cofactor">
    <cofactor evidence="3">
        <name>Mg(2+)</name>
        <dbReference type="ChEBI" id="CHEBI:18420"/>
    </cofactor>
    <text evidence="3">Binds 2 magnesium ions per subunit.</text>
</comment>
<name>A0AAE3SEX2_9BACT</name>
<dbReference type="InterPro" id="IPR036705">
    <property type="entry name" value="Ribosyl_crysJ1_sf"/>
</dbReference>
<dbReference type="Gene3D" id="1.10.4080.10">
    <property type="entry name" value="ADP-ribosylation/Crystallin J1"/>
    <property type="match status" value="1"/>
</dbReference>
<dbReference type="AlphaFoldDB" id="A0AAE3SEX2"/>
<gene>
    <name evidence="4" type="ORF">OM075_10280</name>
</gene>
<evidence type="ECO:0000256" key="3">
    <source>
        <dbReference type="PIRSR" id="PIRSR605502-1"/>
    </source>
</evidence>
<proteinExistence type="inferred from homology"/>
<organism evidence="4 5">
    <name type="scientific">Plebeiibacterium sediminum</name>
    <dbReference type="NCBI Taxonomy" id="2992112"/>
    <lineage>
        <taxon>Bacteria</taxon>
        <taxon>Pseudomonadati</taxon>
        <taxon>Bacteroidota</taxon>
        <taxon>Bacteroidia</taxon>
        <taxon>Marinilabiliales</taxon>
        <taxon>Marinilabiliaceae</taxon>
        <taxon>Plebeiibacterium</taxon>
    </lineage>
</organism>
<accession>A0AAE3SEX2</accession>
<evidence type="ECO:0000256" key="2">
    <source>
        <dbReference type="ARBA" id="ARBA00022801"/>
    </source>
</evidence>
<feature type="binding site" evidence="3">
    <location>
        <position position="306"/>
    </location>
    <ligand>
        <name>Mg(2+)</name>
        <dbReference type="ChEBI" id="CHEBI:18420"/>
        <label>1</label>
    </ligand>
</feature>
<dbReference type="RefSeq" id="WP_301190419.1">
    <property type="nucleotide sequence ID" value="NZ_JAPDPJ010000020.1"/>
</dbReference>
<dbReference type="Pfam" id="PF03747">
    <property type="entry name" value="ADP_ribosyl_GH"/>
    <property type="match status" value="1"/>
</dbReference>
<evidence type="ECO:0000313" key="5">
    <source>
        <dbReference type="Proteomes" id="UP001209229"/>
    </source>
</evidence>
<keyword evidence="3" id="KW-0479">Metal-binding</keyword>
<dbReference type="PANTHER" id="PTHR16222">
    <property type="entry name" value="ADP-RIBOSYLGLYCOHYDROLASE"/>
    <property type="match status" value="1"/>
</dbReference>
<feature type="binding site" evidence="3">
    <location>
        <position position="304"/>
    </location>
    <ligand>
        <name>Mg(2+)</name>
        <dbReference type="ChEBI" id="CHEBI:18420"/>
        <label>2</label>
    </ligand>
</feature>
<dbReference type="InterPro" id="IPR005502">
    <property type="entry name" value="Ribosyl_crysJ1"/>
</dbReference>
<evidence type="ECO:0000256" key="1">
    <source>
        <dbReference type="ARBA" id="ARBA00010702"/>
    </source>
</evidence>
<feature type="binding site" evidence="3">
    <location>
        <position position="61"/>
    </location>
    <ligand>
        <name>Mg(2+)</name>
        <dbReference type="ChEBI" id="CHEBI:18420"/>
        <label>1</label>
    </ligand>
</feature>
<comment type="caution">
    <text evidence="4">The sequence shown here is derived from an EMBL/GenBank/DDBJ whole genome shotgun (WGS) entry which is preliminary data.</text>
</comment>
<feature type="binding site" evidence="3">
    <location>
        <position position="60"/>
    </location>
    <ligand>
        <name>Mg(2+)</name>
        <dbReference type="ChEBI" id="CHEBI:18420"/>
        <label>1</label>
    </ligand>
</feature>
<dbReference type="GO" id="GO:0016787">
    <property type="term" value="F:hydrolase activity"/>
    <property type="evidence" value="ECO:0007669"/>
    <property type="project" value="UniProtKB-KW"/>
</dbReference>
<dbReference type="PANTHER" id="PTHR16222:SF24">
    <property type="entry name" value="ADP-RIBOSYLHYDROLASE ARH3"/>
    <property type="match status" value="1"/>
</dbReference>
<feature type="binding site" evidence="3">
    <location>
        <position position="307"/>
    </location>
    <ligand>
        <name>Mg(2+)</name>
        <dbReference type="ChEBI" id="CHEBI:18420"/>
        <label>1</label>
    </ligand>
</feature>
<dbReference type="EMBL" id="JAPDPJ010000020">
    <property type="protein sequence ID" value="MCW3786855.1"/>
    <property type="molecule type" value="Genomic_DNA"/>
</dbReference>
<reference evidence="4" key="1">
    <citation type="submission" date="2022-10" db="EMBL/GenBank/DDBJ databases">
        <authorList>
            <person name="Yu W.X."/>
        </authorList>
    </citation>
    <scope>NUCLEOTIDE SEQUENCE</scope>
    <source>
        <strain evidence="4">AAT</strain>
    </source>
</reference>
<sequence>MHKESKLPLNNFVGCLLGGAIGDALGAPIEFMSINEIKNKYGQQGITDYVEYANGCGEFTDDTQMTLFTAEGLLRAYFRASHRGTWGAVYGISHESLLRWLHTQEHGQYKHPKHEDRIISNWLIQQNELYKLRAPGNTCLAALQSGIMGTMEKPINNSKGCGTIMRMAPVGLIEPGETEQNFKLGCELSALTHGHPSGYLSGGFFAAIISELAVGTKLRAAIEVVRDILVKYKHHEETLRAVNAALELFDDVTKIGVAPSPELIEQLGEGWVAEEALAMSIFAALLYENDFEKGVLFSVNHSGDSDSTGSIVGNILGLINGPNRIPRQWANNLYSANLVMEIAEDLYHQSKVSGYGNDDFRWVYKYIN</sequence>
<dbReference type="Proteomes" id="UP001209229">
    <property type="component" value="Unassembled WGS sequence"/>
</dbReference>
<evidence type="ECO:0000313" key="4">
    <source>
        <dbReference type="EMBL" id="MCW3786855.1"/>
    </source>
</evidence>
<dbReference type="InterPro" id="IPR050792">
    <property type="entry name" value="ADP-ribosylglycohydrolase"/>
</dbReference>
<protein>
    <submittedName>
        <fullName evidence="4">ADP-ribosylglycohydrolase family protein</fullName>
    </submittedName>
</protein>
<feature type="binding site" evidence="3">
    <location>
        <position position="62"/>
    </location>
    <ligand>
        <name>Mg(2+)</name>
        <dbReference type="ChEBI" id="CHEBI:18420"/>
        <label>1</label>
    </ligand>
</feature>
<comment type="similarity">
    <text evidence="1">Belongs to the ADP-ribosylglycohydrolase family.</text>
</comment>
<dbReference type="SUPFAM" id="SSF101478">
    <property type="entry name" value="ADP-ribosylglycohydrolase"/>
    <property type="match status" value="1"/>
</dbReference>
<keyword evidence="3" id="KW-0460">Magnesium</keyword>
<dbReference type="GO" id="GO:0046872">
    <property type="term" value="F:metal ion binding"/>
    <property type="evidence" value="ECO:0007669"/>
    <property type="project" value="UniProtKB-KW"/>
</dbReference>
<keyword evidence="2" id="KW-0378">Hydrolase</keyword>
<keyword evidence="5" id="KW-1185">Reference proteome</keyword>